<keyword evidence="3" id="KW-1185">Reference proteome</keyword>
<proteinExistence type="predicted"/>
<dbReference type="EMBL" id="CAMGYJ010000006">
    <property type="protein sequence ID" value="CAI0433610.1"/>
    <property type="molecule type" value="Genomic_DNA"/>
</dbReference>
<comment type="caution">
    <text evidence="2">The sequence shown here is derived from an EMBL/GenBank/DDBJ whole genome shotgun (WGS) entry which is preliminary data.</text>
</comment>
<sequence length="20" mass="2115">MSRGGVAETLTSDHQASRPD</sequence>
<protein>
    <submittedName>
        <fullName evidence="2">Uncharacterized protein</fullName>
    </submittedName>
</protein>
<organism evidence="2 3">
    <name type="scientific">Linum tenue</name>
    <dbReference type="NCBI Taxonomy" id="586396"/>
    <lineage>
        <taxon>Eukaryota</taxon>
        <taxon>Viridiplantae</taxon>
        <taxon>Streptophyta</taxon>
        <taxon>Embryophyta</taxon>
        <taxon>Tracheophyta</taxon>
        <taxon>Spermatophyta</taxon>
        <taxon>Magnoliopsida</taxon>
        <taxon>eudicotyledons</taxon>
        <taxon>Gunneridae</taxon>
        <taxon>Pentapetalae</taxon>
        <taxon>rosids</taxon>
        <taxon>fabids</taxon>
        <taxon>Malpighiales</taxon>
        <taxon>Linaceae</taxon>
        <taxon>Linum</taxon>
    </lineage>
</organism>
<dbReference type="AlphaFoldDB" id="A0AAV0LGU0"/>
<gene>
    <name evidence="2" type="ORF">LITE_LOCUS23956</name>
</gene>
<feature type="region of interest" description="Disordered" evidence="1">
    <location>
        <begin position="1"/>
        <end position="20"/>
    </location>
</feature>
<evidence type="ECO:0000313" key="3">
    <source>
        <dbReference type="Proteomes" id="UP001154282"/>
    </source>
</evidence>
<reference evidence="2" key="1">
    <citation type="submission" date="2022-08" db="EMBL/GenBank/DDBJ databases">
        <authorList>
            <person name="Gutierrez-Valencia J."/>
        </authorList>
    </citation>
    <scope>NUCLEOTIDE SEQUENCE</scope>
</reference>
<evidence type="ECO:0000313" key="2">
    <source>
        <dbReference type="EMBL" id="CAI0433610.1"/>
    </source>
</evidence>
<accession>A0AAV0LGU0</accession>
<name>A0AAV0LGU0_9ROSI</name>
<evidence type="ECO:0000256" key="1">
    <source>
        <dbReference type="SAM" id="MobiDB-lite"/>
    </source>
</evidence>
<dbReference type="Proteomes" id="UP001154282">
    <property type="component" value="Unassembled WGS sequence"/>
</dbReference>